<protein>
    <submittedName>
        <fullName evidence="3">Type IV pilus twitching motility protein PilT</fullName>
    </submittedName>
</protein>
<evidence type="ECO:0000259" key="2">
    <source>
        <dbReference type="SMART" id="SM00382"/>
    </source>
</evidence>
<sequence>MSIDELLRYAAKYGASDLHITVGNPPIIRVNGKLKKIPGPALSCDDSRELLYSILTDEQRAAVEQRRELDLSYTWGTCAPAGSLVVEYTTPERVRARVNVFMDMSGVGGAFRIITAKIRPLEELPAPDSVAELTRCPTGLVLVTGPTGCGKSTTLASMIDLIDQERQDRIITIEDPIEYIFKGQNCLISQREIGAHSRSFADALRACLREDPNVIFVGEMRDLETIQLALTAAETGHLVLSTLHTNNVAQTVDRVIDVFPADQHDYVRQIFANVIRGIISQTLLPRKDQRGRVAAMEVLIATPAVKNMIRESKSHQVASLVQTGVQHGMQTMDQCLSMLLHKGLITIETAYAVATDKKLFAPPEMQAESGTR</sequence>
<dbReference type="CDD" id="cd01131">
    <property type="entry name" value="PilT"/>
    <property type="match status" value="1"/>
</dbReference>
<dbReference type="GO" id="GO:0005524">
    <property type="term" value="F:ATP binding"/>
    <property type="evidence" value="ECO:0007669"/>
    <property type="project" value="InterPro"/>
</dbReference>
<dbReference type="NCBIfam" id="TIGR01420">
    <property type="entry name" value="pilT_fam"/>
    <property type="match status" value="1"/>
</dbReference>
<dbReference type="Gene3D" id="3.30.450.90">
    <property type="match status" value="1"/>
</dbReference>
<gene>
    <name evidence="3" type="ORF">FJY68_10520</name>
</gene>
<evidence type="ECO:0000256" key="1">
    <source>
        <dbReference type="ARBA" id="ARBA00006611"/>
    </source>
</evidence>
<dbReference type="InterPro" id="IPR003593">
    <property type="entry name" value="AAA+_ATPase"/>
</dbReference>
<dbReference type="InterPro" id="IPR006321">
    <property type="entry name" value="PilT/PilU"/>
</dbReference>
<dbReference type="Proteomes" id="UP000779900">
    <property type="component" value="Unassembled WGS sequence"/>
</dbReference>
<dbReference type="SMART" id="SM00382">
    <property type="entry name" value="AAA"/>
    <property type="match status" value="1"/>
</dbReference>
<dbReference type="InterPro" id="IPR050921">
    <property type="entry name" value="T4SS_GSP_E_ATPase"/>
</dbReference>
<evidence type="ECO:0000313" key="3">
    <source>
        <dbReference type="EMBL" id="MBM3332260.1"/>
    </source>
</evidence>
<dbReference type="InterPro" id="IPR001482">
    <property type="entry name" value="T2SS/T4SS_dom"/>
</dbReference>
<name>A0A937XJI9_UNCW3</name>
<evidence type="ECO:0000313" key="4">
    <source>
        <dbReference type="Proteomes" id="UP000779900"/>
    </source>
</evidence>
<dbReference type="EMBL" id="VGIR01000070">
    <property type="protein sequence ID" value="MBM3332260.1"/>
    <property type="molecule type" value="Genomic_DNA"/>
</dbReference>
<dbReference type="PANTHER" id="PTHR30486">
    <property type="entry name" value="TWITCHING MOTILITY PROTEIN PILT"/>
    <property type="match status" value="1"/>
</dbReference>
<reference evidence="3" key="1">
    <citation type="submission" date="2019-03" db="EMBL/GenBank/DDBJ databases">
        <title>Lake Tanganyika Metagenome-Assembled Genomes (MAGs).</title>
        <authorList>
            <person name="Tran P."/>
        </authorList>
    </citation>
    <scope>NUCLEOTIDE SEQUENCE</scope>
    <source>
        <strain evidence="3">K_DeepCast_150m_m2_040</strain>
    </source>
</reference>
<dbReference type="Gene3D" id="3.40.50.300">
    <property type="entry name" value="P-loop containing nucleotide triphosphate hydrolases"/>
    <property type="match status" value="1"/>
</dbReference>
<proteinExistence type="inferred from homology"/>
<comment type="caution">
    <text evidence="3">The sequence shown here is derived from an EMBL/GenBank/DDBJ whole genome shotgun (WGS) entry which is preliminary data.</text>
</comment>
<dbReference type="AlphaFoldDB" id="A0A937XJI9"/>
<organism evidence="3 4">
    <name type="scientific">candidate division WOR-3 bacterium</name>
    <dbReference type="NCBI Taxonomy" id="2052148"/>
    <lineage>
        <taxon>Bacteria</taxon>
        <taxon>Bacteria division WOR-3</taxon>
    </lineage>
</organism>
<dbReference type="SUPFAM" id="SSF52540">
    <property type="entry name" value="P-loop containing nucleoside triphosphate hydrolases"/>
    <property type="match status" value="1"/>
</dbReference>
<feature type="domain" description="AAA+ ATPase" evidence="2">
    <location>
        <begin position="137"/>
        <end position="271"/>
    </location>
</feature>
<accession>A0A937XJI9</accession>
<dbReference type="InterPro" id="IPR027417">
    <property type="entry name" value="P-loop_NTPase"/>
</dbReference>
<dbReference type="GO" id="GO:0016887">
    <property type="term" value="F:ATP hydrolysis activity"/>
    <property type="evidence" value="ECO:0007669"/>
    <property type="project" value="InterPro"/>
</dbReference>
<dbReference type="Pfam" id="PF00437">
    <property type="entry name" value="T2SSE"/>
    <property type="match status" value="1"/>
</dbReference>
<comment type="similarity">
    <text evidence="1">Belongs to the GSP E family.</text>
</comment>